<keyword evidence="2" id="KW-1133">Transmembrane helix</keyword>
<keyword evidence="2" id="KW-0472">Membrane</keyword>
<comment type="caution">
    <text evidence="3">The sequence shown here is derived from an EMBL/GenBank/DDBJ whole genome shotgun (WGS) entry which is preliminary data.</text>
</comment>
<accession>A0A6L2LDI6</accession>
<name>A0A6L2LDI6_TANCI</name>
<evidence type="ECO:0000313" key="3">
    <source>
        <dbReference type="EMBL" id="GEU59199.1"/>
    </source>
</evidence>
<evidence type="ECO:0000256" key="2">
    <source>
        <dbReference type="SAM" id="Phobius"/>
    </source>
</evidence>
<dbReference type="AlphaFoldDB" id="A0A6L2LDI6"/>
<keyword evidence="2" id="KW-0812">Transmembrane</keyword>
<feature type="transmembrane region" description="Helical" evidence="2">
    <location>
        <begin position="86"/>
        <end position="106"/>
    </location>
</feature>
<sequence>MADLVITISSDVLKESVGSVVSQVILFDTIPTKIPIVADIPINLPPAPESHAVSPFLCSDDYESEPNSEPADELTKRHASLRPFSAFHGYIASIITIEIIITGYYYCICRDSSCPLARRTSLSSESSSSNSSSSTSFGSSSDLTSHTSESSSTALLHVTQISLEDHSHHSSEDARSPSGPLTHKRPYLETHAESDIDLDIQADFKAKTVAAAATVDGLGIKPVMAVVETGFEPRLAVVESKSEPAEVEADDEADTEIQPEGTIEIRVDVTNGIDIPTDMHMPDTIERLEQLEEGVQERVVAIKCSNMRLQDALGAERVRADSLQRRLSYVKDELRQIRKLRSHKS</sequence>
<reference evidence="3" key="1">
    <citation type="journal article" date="2019" name="Sci. Rep.">
        <title>Draft genome of Tanacetum cinerariifolium, the natural source of mosquito coil.</title>
        <authorList>
            <person name="Yamashiro T."/>
            <person name="Shiraishi A."/>
            <person name="Satake H."/>
            <person name="Nakayama K."/>
        </authorList>
    </citation>
    <scope>NUCLEOTIDE SEQUENCE</scope>
</reference>
<gene>
    <name evidence="3" type="ORF">Tci_031177</name>
</gene>
<protein>
    <submittedName>
        <fullName evidence="3">Uncharacterized protein</fullName>
    </submittedName>
</protein>
<feature type="region of interest" description="Disordered" evidence="1">
    <location>
        <begin position="164"/>
        <end position="185"/>
    </location>
</feature>
<feature type="compositionally biased region" description="Basic and acidic residues" evidence="1">
    <location>
        <begin position="164"/>
        <end position="175"/>
    </location>
</feature>
<organism evidence="3">
    <name type="scientific">Tanacetum cinerariifolium</name>
    <name type="common">Dalmatian daisy</name>
    <name type="synonym">Chrysanthemum cinerariifolium</name>
    <dbReference type="NCBI Taxonomy" id="118510"/>
    <lineage>
        <taxon>Eukaryota</taxon>
        <taxon>Viridiplantae</taxon>
        <taxon>Streptophyta</taxon>
        <taxon>Embryophyta</taxon>
        <taxon>Tracheophyta</taxon>
        <taxon>Spermatophyta</taxon>
        <taxon>Magnoliopsida</taxon>
        <taxon>eudicotyledons</taxon>
        <taxon>Gunneridae</taxon>
        <taxon>Pentapetalae</taxon>
        <taxon>asterids</taxon>
        <taxon>campanulids</taxon>
        <taxon>Asterales</taxon>
        <taxon>Asteraceae</taxon>
        <taxon>Asteroideae</taxon>
        <taxon>Anthemideae</taxon>
        <taxon>Anthemidinae</taxon>
        <taxon>Tanacetum</taxon>
    </lineage>
</organism>
<evidence type="ECO:0000256" key="1">
    <source>
        <dbReference type="SAM" id="MobiDB-lite"/>
    </source>
</evidence>
<dbReference type="EMBL" id="BKCJ010004130">
    <property type="protein sequence ID" value="GEU59199.1"/>
    <property type="molecule type" value="Genomic_DNA"/>
</dbReference>
<feature type="region of interest" description="Disordered" evidence="1">
    <location>
        <begin position="121"/>
        <end position="149"/>
    </location>
</feature>
<proteinExistence type="predicted"/>